<dbReference type="Proteomes" id="UP000790709">
    <property type="component" value="Unassembled WGS sequence"/>
</dbReference>
<evidence type="ECO:0000313" key="2">
    <source>
        <dbReference type="Proteomes" id="UP000790709"/>
    </source>
</evidence>
<name>A0ACB8BR65_9AGAM</name>
<reference evidence="1" key="1">
    <citation type="journal article" date="2021" name="New Phytol.">
        <title>Evolutionary innovations through gain and loss of genes in the ectomycorrhizal Boletales.</title>
        <authorList>
            <person name="Wu G."/>
            <person name="Miyauchi S."/>
            <person name="Morin E."/>
            <person name="Kuo A."/>
            <person name="Drula E."/>
            <person name="Varga T."/>
            <person name="Kohler A."/>
            <person name="Feng B."/>
            <person name="Cao Y."/>
            <person name="Lipzen A."/>
            <person name="Daum C."/>
            <person name="Hundley H."/>
            <person name="Pangilinan J."/>
            <person name="Johnson J."/>
            <person name="Barry K."/>
            <person name="LaButti K."/>
            <person name="Ng V."/>
            <person name="Ahrendt S."/>
            <person name="Min B."/>
            <person name="Choi I.G."/>
            <person name="Park H."/>
            <person name="Plett J.M."/>
            <person name="Magnuson J."/>
            <person name="Spatafora J.W."/>
            <person name="Nagy L.G."/>
            <person name="Henrissat B."/>
            <person name="Grigoriev I.V."/>
            <person name="Yang Z.L."/>
            <person name="Xu J."/>
            <person name="Martin F.M."/>
        </authorList>
    </citation>
    <scope>NUCLEOTIDE SEQUENCE</scope>
    <source>
        <strain evidence="1">KUC20120723A-06</strain>
    </source>
</reference>
<accession>A0ACB8BR65</accession>
<protein>
    <submittedName>
        <fullName evidence="1">Ankyrin</fullName>
    </submittedName>
</protein>
<dbReference type="EMBL" id="MU266357">
    <property type="protein sequence ID" value="KAH7928124.1"/>
    <property type="molecule type" value="Genomic_DNA"/>
</dbReference>
<gene>
    <name evidence="1" type="ORF">BV22DRAFT_1005608</name>
</gene>
<comment type="caution">
    <text evidence="1">The sequence shown here is derived from an EMBL/GenBank/DDBJ whole genome shotgun (WGS) entry which is preliminary data.</text>
</comment>
<feature type="non-terminal residue" evidence="1">
    <location>
        <position position="1"/>
    </location>
</feature>
<organism evidence="1 2">
    <name type="scientific">Leucogyrophana mollusca</name>
    <dbReference type="NCBI Taxonomy" id="85980"/>
    <lineage>
        <taxon>Eukaryota</taxon>
        <taxon>Fungi</taxon>
        <taxon>Dikarya</taxon>
        <taxon>Basidiomycota</taxon>
        <taxon>Agaricomycotina</taxon>
        <taxon>Agaricomycetes</taxon>
        <taxon>Agaricomycetidae</taxon>
        <taxon>Boletales</taxon>
        <taxon>Boletales incertae sedis</taxon>
        <taxon>Leucogyrophana</taxon>
    </lineage>
</organism>
<keyword evidence="2" id="KW-1185">Reference proteome</keyword>
<sequence>RHYAASKSRVDIGRLLISRGADINARDKANQLPLHRAATTGSTGFIKLLLNPSEGSSTVKPRLNTADRSGNTPLHLAMESAHAQAAVLLVEAGADRERTNLDNLTPEQVDGVGGVEQRRARQYVIENCGEP</sequence>
<proteinExistence type="predicted"/>
<evidence type="ECO:0000313" key="1">
    <source>
        <dbReference type="EMBL" id="KAH7928124.1"/>
    </source>
</evidence>